<dbReference type="GO" id="GO:0009090">
    <property type="term" value="P:homoserine biosynthetic process"/>
    <property type="evidence" value="ECO:0007669"/>
    <property type="project" value="TreeGrafter"/>
</dbReference>
<dbReference type="UniPathway" id="UPA00034">
    <property type="reaction ID" value="UER00015"/>
</dbReference>
<dbReference type="UniPathway" id="UPA00050">
    <property type="reaction ID" value="UER00461"/>
</dbReference>
<dbReference type="Pfam" id="PF00696">
    <property type="entry name" value="AA_kinase"/>
    <property type="match status" value="1"/>
</dbReference>
<dbReference type="InterPro" id="IPR045865">
    <property type="entry name" value="ACT-like_dom_sf"/>
</dbReference>
<keyword evidence="5 14" id="KW-0028">Amino-acid biosynthesis</keyword>
<keyword evidence="6 13" id="KW-0808">Transferase</keyword>
<evidence type="ECO:0000256" key="12">
    <source>
        <dbReference type="PIRSR" id="PIRSR000726-1"/>
    </source>
</evidence>
<evidence type="ECO:0000256" key="6">
    <source>
        <dbReference type="ARBA" id="ARBA00022679"/>
    </source>
</evidence>
<comment type="catalytic activity">
    <reaction evidence="11 13">
        <text>L-aspartate + ATP = 4-phospho-L-aspartate + ADP</text>
        <dbReference type="Rhea" id="RHEA:23776"/>
        <dbReference type="ChEBI" id="CHEBI:29991"/>
        <dbReference type="ChEBI" id="CHEBI:30616"/>
        <dbReference type="ChEBI" id="CHEBI:57535"/>
        <dbReference type="ChEBI" id="CHEBI:456216"/>
        <dbReference type="EC" id="2.7.2.4"/>
    </reaction>
</comment>
<evidence type="ECO:0000256" key="14">
    <source>
        <dbReference type="RuleBase" id="RU004249"/>
    </source>
</evidence>
<accession>A0A0R2X9S3</accession>
<dbReference type="NCBIfam" id="TIGR00657">
    <property type="entry name" value="asp_kinases"/>
    <property type="match status" value="1"/>
</dbReference>
<dbReference type="GO" id="GO:0009089">
    <property type="term" value="P:lysine biosynthetic process via diaminopimelate"/>
    <property type="evidence" value="ECO:0007669"/>
    <property type="project" value="UniProtKB-UniPathway"/>
</dbReference>
<dbReference type="PROSITE" id="PS51671">
    <property type="entry name" value="ACT"/>
    <property type="match status" value="1"/>
</dbReference>
<dbReference type="GO" id="GO:0005829">
    <property type="term" value="C:cytosol"/>
    <property type="evidence" value="ECO:0007669"/>
    <property type="project" value="TreeGrafter"/>
</dbReference>
<dbReference type="SUPFAM" id="SSF53633">
    <property type="entry name" value="Carbamate kinase-like"/>
    <property type="match status" value="1"/>
</dbReference>
<dbReference type="AlphaFoldDB" id="A0A0R2X9S3"/>
<name>A0A0R2X9S3_9BACT</name>
<dbReference type="InterPro" id="IPR002912">
    <property type="entry name" value="ACT_dom"/>
</dbReference>
<sequence length="413" mass="43868">MALLVQKYGGTSVANLERIQKVADRVAESRRSGNQLVVVVSAMSGVTDGLLRMARGLHREPSEREMDLLLATGEQTTTALLAIALQGRGVEAVAMTGAQAGIVTDGTHTKARIANVAPRAVQNHLQAGRVVIVAGFQGQTMEGQITTLGRGGSDLTAIALAAVLKAKRCEIYTDVDGVYTADPRTEPRARKIGEISYDEMLELASTGAKVMQARSVEFAKKFGVVFEVRSSFNGTRGTLVKEEAKSMEQVVVRGVSLEKSQAKVTLVGVADRPGVAAKLFTGIAKAGINLDMIVQNVSLPTSGKHARAQTDITFTVPREELAKAKKLLELFRRAGGAKQIVFQEGVAKLSVVGIGMRSHSGVAAQLFRALARAGVNIQMISTSEIKITVVVEESSGAKAVRAVHREFRLGGGR</sequence>
<keyword evidence="10" id="KW-0457">Lysine biosynthesis</keyword>
<feature type="domain" description="ACT" evidence="15">
    <location>
        <begin position="264"/>
        <end position="354"/>
    </location>
</feature>
<feature type="binding site" evidence="12">
    <location>
        <position position="179"/>
    </location>
    <ligand>
        <name>ATP</name>
        <dbReference type="ChEBI" id="CHEBI:30616"/>
    </ligand>
</feature>
<dbReference type="FunFam" id="3.30.2130.10:FF:000002">
    <property type="entry name" value="Aspartokinase"/>
    <property type="match status" value="1"/>
</dbReference>
<keyword evidence="9 12" id="KW-0067">ATP-binding</keyword>
<dbReference type="PANTHER" id="PTHR21499">
    <property type="entry name" value="ASPARTATE KINASE"/>
    <property type="match status" value="1"/>
</dbReference>
<evidence type="ECO:0000256" key="5">
    <source>
        <dbReference type="ARBA" id="ARBA00022605"/>
    </source>
</evidence>
<comment type="pathway">
    <text evidence="3 14">Amino-acid biosynthesis; L-threonine biosynthesis; L-threonine from L-aspartate: step 1/5.</text>
</comment>
<gene>
    <name evidence="16" type="ORF">ABS32_02700</name>
</gene>
<dbReference type="PIRSF" id="PIRSF000726">
    <property type="entry name" value="Asp_kin"/>
    <property type="match status" value="1"/>
</dbReference>
<comment type="pathway">
    <text evidence="1 14">Amino-acid biosynthesis; L-lysine biosynthesis via DAP pathway; (S)-tetrahydrodipicolinate from L-aspartate: step 1/4.</text>
</comment>
<dbReference type="Pfam" id="PF22468">
    <property type="entry name" value="ACT_9"/>
    <property type="match status" value="2"/>
</dbReference>
<evidence type="ECO:0000256" key="10">
    <source>
        <dbReference type="ARBA" id="ARBA00023154"/>
    </source>
</evidence>
<dbReference type="PANTHER" id="PTHR21499:SF3">
    <property type="entry name" value="ASPARTOKINASE"/>
    <property type="match status" value="1"/>
</dbReference>
<evidence type="ECO:0000256" key="7">
    <source>
        <dbReference type="ARBA" id="ARBA00022741"/>
    </source>
</evidence>
<dbReference type="InterPro" id="IPR001341">
    <property type="entry name" value="Asp_kinase"/>
</dbReference>
<comment type="pathway">
    <text evidence="2 14">Amino-acid biosynthesis; L-methionine biosynthesis via de novo pathway; L-homoserine from L-aspartate: step 1/3.</text>
</comment>
<feature type="binding site" evidence="12">
    <location>
        <position position="47"/>
    </location>
    <ligand>
        <name>substrate</name>
    </ligand>
</feature>
<evidence type="ECO:0000256" key="11">
    <source>
        <dbReference type="ARBA" id="ARBA00047872"/>
    </source>
</evidence>
<comment type="similarity">
    <text evidence="4 13">Belongs to the aspartokinase family.</text>
</comment>
<dbReference type="NCBIfam" id="TIGR00656">
    <property type="entry name" value="asp_kin_monofn"/>
    <property type="match status" value="1"/>
</dbReference>
<dbReference type="EMBL" id="LIDM01000067">
    <property type="protein sequence ID" value="KRP32720.1"/>
    <property type="molecule type" value="Genomic_DNA"/>
</dbReference>
<dbReference type="FunFam" id="3.40.1160.10:FF:000002">
    <property type="entry name" value="Aspartokinase"/>
    <property type="match status" value="1"/>
</dbReference>
<evidence type="ECO:0000256" key="3">
    <source>
        <dbReference type="ARBA" id="ARBA00005139"/>
    </source>
</evidence>
<dbReference type="GO" id="GO:0005524">
    <property type="term" value="F:ATP binding"/>
    <property type="evidence" value="ECO:0007669"/>
    <property type="project" value="UniProtKB-KW"/>
</dbReference>
<evidence type="ECO:0000313" key="17">
    <source>
        <dbReference type="Proteomes" id="UP000051557"/>
    </source>
</evidence>
<evidence type="ECO:0000256" key="2">
    <source>
        <dbReference type="ARBA" id="ARBA00004986"/>
    </source>
</evidence>
<dbReference type="CDD" id="cd04923">
    <property type="entry name" value="ACT_AK-LysC-DapG-like_2"/>
    <property type="match status" value="1"/>
</dbReference>
<protein>
    <recommendedName>
        <fullName evidence="13">Aspartokinase</fullName>
        <ecNumber evidence="13">2.7.2.4</ecNumber>
    </recommendedName>
</protein>
<feature type="binding site" evidence="12">
    <location>
        <position position="74"/>
    </location>
    <ligand>
        <name>substrate</name>
    </ligand>
</feature>
<reference evidence="16 17" key="1">
    <citation type="submission" date="2015-10" db="EMBL/GenBank/DDBJ databases">
        <title>Metagenome-Assembled Genomes uncover a global brackish microbiome.</title>
        <authorList>
            <person name="Hugerth L.W."/>
            <person name="Larsson J."/>
            <person name="Alneberg J."/>
            <person name="Lindh M.V."/>
            <person name="Legrand C."/>
            <person name="Pinhassi J."/>
            <person name="Andersson A.F."/>
        </authorList>
    </citation>
    <scope>NUCLEOTIDE SEQUENCE [LARGE SCALE GENOMIC DNA]</scope>
    <source>
        <strain evidence="16">BACL9 MAG-120820-bin42</strain>
    </source>
</reference>
<dbReference type="NCBIfam" id="NF005154">
    <property type="entry name" value="PRK06635.1-2"/>
    <property type="match status" value="1"/>
</dbReference>
<dbReference type="InterPro" id="IPR054352">
    <property type="entry name" value="ACT_Aspartokinase"/>
</dbReference>
<keyword evidence="8 13" id="KW-0418">Kinase</keyword>
<evidence type="ECO:0000313" key="16">
    <source>
        <dbReference type="EMBL" id="KRP32720.1"/>
    </source>
</evidence>
<comment type="caution">
    <text evidence="16">The sequence shown here is derived from an EMBL/GenBank/DDBJ whole genome shotgun (WGS) entry which is preliminary data.</text>
</comment>
<feature type="binding site" evidence="12">
    <location>
        <begin position="7"/>
        <end position="10"/>
    </location>
    <ligand>
        <name>ATP</name>
        <dbReference type="ChEBI" id="CHEBI:30616"/>
    </ligand>
</feature>
<dbReference type="CDD" id="cd04913">
    <property type="entry name" value="ACT_AKii-LysC-BS-like_1"/>
    <property type="match status" value="1"/>
</dbReference>
<organism evidence="16 17">
    <name type="scientific">Verrucomicrobia subdivision 6 bacterium BACL9 MAG-120820-bin42</name>
    <dbReference type="NCBI Taxonomy" id="1655634"/>
    <lineage>
        <taxon>Bacteria</taxon>
        <taxon>Pseudomonadati</taxon>
        <taxon>Verrucomicrobiota</taxon>
        <taxon>Verrucomicrobiia</taxon>
        <taxon>Verrucomicrobiales</taxon>
        <taxon>Verrucomicrobia subdivision 6</taxon>
    </lineage>
</organism>
<dbReference type="InterPro" id="IPR036393">
    <property type="entry name" value="AceGlu_kinase-like_sf"/>
</dbReference>
<evidence type="ECO:0000259" key="15">
    <source>
        <dbReference type="PROSITE" id="PS51671"/>
    </source>
</evidence>
<dbReference type="GO" id="GO:0009088">
    <property type="term" value="P:threonine biosynthetic process"/>
    <property type="evidence" value="ECO:0007669"/>
    <property type="project" value="UniProtKB-UniPathway"/>
</dbReference>
<dbReference type="Gene3D" id="3.30.2130.10">
    <property type="entry name" value="VC0802-like"/>
    <property type="match status" value="1"/>
</dbReference>
<feature type="binding site" evidence="12">
    <location>
        <position position="184"/>
    </location>
    <ligand>
        <name>ATP</name>
        <dbReference type="ChEBI" id="CHEBI:30616"/>
    </ligand>
</feature>
<proteinExistence type="inferred from homology"/>
<keyword evidence="7 12" id="KW-0547">Nucleotide-binding</keyword>
<dbReference type="Proteomes" id="UP000051557">
    <property type="component" value="Unassembled WGS sequence"/>
</dbReference>
<dbReference type="InterPro" id="IPR005260">
    <property type="entry name" value="Asp_kin_monofn"/>
</dbReference>
<evidence type="ECO:0000256" key="4">
    <source>
        <dbReference type="ARBA" id="ARBA00010122"/>
    </source>
</evidence>
<dbReference type="UniPathway" id="UPA00051">
    <property type="reaction ID" value="UER00462"/>
</dbReference>
<dbReference type="EC" id="2.7.2.4" evidence="13"/>
<dbReference type="PROSITE" id="PS00324">
    <property type="entry name" value="ASPARTOKINASE"/>
    <property type="match status" value="1"/>
</dbReference>
<dbReference type="CDD" id="cd04261">
    <property type="entry name" value="AAK_AKii-LysC-BS"/>
    <property type="match status" value="1"/>
</dbReference>
<dbReference type="GO" id="GO:0004072">
    <property type="term" value="F:aspartate kinase activity"/>
    <property type="evidence" value="ECO:0007669"/>
    <property type="project" value="UniProtKB-EC"/>
</dbReference>
<dbReference type="InterPro" id="IPR041740">
    <property type="entry name" value="AKii-LysC-BS"/>
</dbReference>
<dbReference type="InterPro" id="IPR018042">
    <property type="entry name" value="Aspartate_kinase_CS"/>
</dbReference>
<evidence type="ECO:0000256" key="8">
    <source>
        <dbReference type="ARBA" id="ARBA00022777"/>
    </source>
</evidence>
<evidence type="ECO:0000256" key="1">
    <source>
        <dbReference type="ARBA" id="ARBA00004766"/>
    </source>
</evidence>
<feature type="binding site" evidence="12">
    <location>
        <begin position="209"/>
        <end position="210"/>
    </location>
    <ligand>
        <name>ATP</name>
        <dbReference type="ChEBI" id="CHEBI:30616"/>
    </ligand>
</feature>
<dbReference type="NCBIfam" id="NF005155">
    <property type="entry name" value="PRK06635.1-4"/>
    <property type="match status" value="1"/>
</dbReference>
<feature type="binding site" evidence="12">
    <location>
        <begin position="173"/>
        <end position="174"/>
    </location>
    <ligand>
        <name>ATP</name>
        <dbReference type="ChEBI" id="CHEBI:30616"/>
    </ligand>
</feature>
<evidence type="ECO:0000256" key="9">
    <source>
        <dbReference type="ARBA" id="ARBA00022840"/>
    </source>
</evidence>
<dbReference type="InterPro" id="IPR001048">
    <property type="entry name" value="Asp/Glu/Uridylate_kinase"/>
</dbReference>
<dbReference type="Gene3D" id="3.40.1160.10">
    <property type="entry name" value="Acetylglutamate kinase-like"/>
    <property type="match status" value="1"/>
</dbReference>
<dbReference type="SUPFAM" id="SSF55021">
    <property type="entry name" value="ACT-like"/>
    <property type="match status" value="2"/>
</dbReference>
<evidence type="ECO:0000256" key="13">
    <source>
        <dbReference type="RuleBase" id="RU003448"/>
    </source>
</evidence>